<evidence type="ECO:0008006" key="4">
    <source>
        <dbReference type="Google" id="ProtNLM"/>
    </source>
</evidence>
<reference evidence="2 3" key="1">
    <citation type="journal article" date="2019" name="Commun. Biol.">
        <title>The bagworm genome reveals a unique fibroin gene that provides high tensile strength.</title>
        <authorList>
            <person name="Kono N."/>
            <person name="Nakamura H."/>
            <person name="Ohtoshi R."/>
            <person name="Tomita M."/>
            <person name="Numata K."/>
            <person name="Arakawa K."/>
        </authorList>
    </citation>
    <scope>NUCLEOTIDE SEQUENCE [LARGE SCALE GENOMIC DNA]</scope>
</reference>
<name>A0A4C1S9J1_EUMVA</name>
<gene>
    <name evidence="2" type="ORF">EVAR_312_1</name>
</gene>
<organism evidence="2 3">
    <name type="scientific">Eumeta variegata</name>
    <name type="common">Bagworm moth</name>
    <name type="synonym">Eumeta japonica</name>
    <dbReference type="NCBI Taxonomy" id="151549"/>
    <lineage>
        <taxon>Eukaryota</taxon>
        <taxon>Metazoa</taxon>
        <taxon>Ecdysozoa</taxon>
        <taxon>Arthropoda</taxon>
        <taxon>Hexapoda</taxon>
        <taxon>Insecta</taxon>
        <taxon>Pterygota</taxon>
        <taxon>Neoptera</taxon>
        <taxon>Endopterygota</taxon>
        <taxon>Lepidoptera</taxon>
        <taxon>Glossata</taxon>
        <taxon>Ditrysia</taxon>
        <taxon>Tineoidea</taxon>
        <taxon>Psychidae</taxon>
        <taxon>Oiketicinae</taxon>
        <taxon>Eumeta</taxon>
    </lineage>
</organism>
<sequence length="185" mass="20574">MQATCRRNPSKTCQGGHHRLLHQEPTTREGHGTAQTTAIVTDHAAISVNNVNTMRLFSKIVPVERYGPGESLKVHTLLDEGSTVTLINEQVVNRIGAKGRRETLHVSRVSGNEIADEGSRVIRVKIKVLFSLNMRYMTIQTMRNLKLAPQRIERATVAACSLLRDIAESLIYDAAAHNWGLIISR</sequence>
<feature type="compositionally biased region" description="Basic and acidic residues" evidence="1">
    <location>
        <begin position="21"/>
        <end position="31"/>
    </location>
</feature>
<dbReference type="PANTHER" id="PTHR47331">
    <property type="entry name" value="PHD-TYPE DOMAIN-CONTAINING PROTEIN"/>
    <property type="match status" value="1"/>
</dbReference>
<evidence type="ECO:0000313" key="3">
    <source>
        <dbReference type="Proteomes" id="UP000299102"/>
    </source>
</evidence>
<proteinExistence type="predicted"/>
<feature type="compositionally biased region" description="Polar residues" evidence="1">
    <location>
        <begin position="1"/>
        <end position="13"/>
    </location>
</feature>
<dbReference type="AlphaFoldDB" id="A0A4C1S9J1"/>
<protein>
    <recommendedName>
        <fullName evidence="4">Peptidase A2 domain-containing protein</fullName>
    </recommendedName>
</protein>
<dbReference type="EMBL" id="BGZK01000002">
    <property type="protein sequence ID" value="GBO98898.1"/>
    <property type="molecule type" value="Genomic_DNA"/>
</dbReference>
<accession>A0A4C1S9J1</accession>
<dbReference type="PANTHER" id="PTHR47331:SF1">
    <property type="entry name" value="GAG-LIKE PROTEIN"/>
    <property type="match status" value="1"/>
</dbReference>
<feature type="region of interest" description="Disordered" evidence="1">
    <location>
        <begin position="1"/>
        <end position="32"/>
    </location>
</feature>
<dbReference type="Proteomes" id="UP000299102">
    <property type="component" value="Unassembled WGS sequence"/>
</dbReference>
<keyword evidence="3" id="KW-1185">Reference proteome</keyword>
<evidence type="ECO:0000313" key="2">
    <source>
        <dbReference type="EMBL" id="GBO98898.1"/>
    </source>
</evidence>
<evidence type="ECO:0000256" key="1">
    <source>
        <dbReference type="SAM" id="MobiDB-lite"/>
    </source>
</evidence>
<comment type="caution">
    <text evidence="2">The sequence shown here is derived from an EMBL/GenBank/DDBJ whole genome shotgun (WGS) entry which is preliminary data.</text>
</comment>
<dbReference type="OrthoDB" id="10055784at2759"/>